<organism evidence="2 3">
    <name type="scientific">Deinococcus cellulosilyticus (strain DSM 18568 / NBRC 106333 / KACC 11606 / 5516J-15)</name>
    <dbReference type="NCBI Taxonomy" id="1223518"/>
    <lineage>
        <taxon>Bacteria</taxon>
        <taxon>Thermotogati</taxon>
        <taxon>Deinococcota</taxon>
        <taxon>Deinococci</taxon>
        <taxon>Deinococcales</taxon>
        <taxon>Deinococcaceae</taxon>
        <taxon>Deinococcus</taxon>
    </lineage>
</organism>
<dbReference type="EMBL" id="BJXB01000021">
    <property type="protein sequence ID" value="GEM48505.1"/>
    <property type="molecule type" value="Genomic_DNA"/>
</dbReference>
<feature type="domain" description="AB hydrolase-1" evidence="1">
    <location>
        <begin position="24"/>
        <end position="252"/>
    </location>
</feature>
<proteinExistence type="predicted"/>
<dbReference type="InterPro" id="IPR029058">
    <property type="entry name" value="AB_hydrolase_fold"/>
</dbReference>
<accession>A0A511N6N3</accession>
<dbReference type="Proteomes" id="UP000321306">
    <property type="component" value="Unassembled WGS sequence"/>
</dbReference>
<keyword evidence="3" id="KW-1185">Reference proteome</keyword>
<dbReference type="SUPFAM" id="SSF53474">
    <property type="entry name" value="alpha/beta-Hydrolases"/>
    <property type="match status" value="1"/>
</dbReference>
<protein>
    <submittedName>
        <fullName evidence="2">Hydrolase</fullName>
    </submittedName>
</protein>
<dbReference type="GO" id="GO:0016020">
    <property type="term" value="C:membrane"/>
    <property type="evidence" value="ECO:0007669"/>
    <property type="project" value="TreeGrafter"/>
</dbReference>
<dbReference type="PRINTS" id="PR00412">
    <property type="entry name" value="EPOXHYDRLASE"/>
</dbReference>
<gene>
    <name evidence="2" type="ORF">DC3_41400</name>
</gene>
<name>A0A511N6N3_DEIC1</name>
<dbReference type="GO" id="GO:0016787">
    <property type="term" value="F:hydrolase activity"/>
    <property type="evidence" value="ECO:0007669"/>
    <property type="project" value="UniProtKB-KW"/>
</dbReference>
<comment type="caution">
    <text evidence="2">The sequence shown here is derived from an EMBL/GenBank/DDBJ whole genome shotgun (WGS) entry which is preliminary data.</text>
</comment>
<dbReference type="AlphaFoldDB" id="A0A511N6N3"/>
<evidence type="ECO:0000313" key="2">
    <source>
        <dbReference type="EMBL" id="GEM48505.1"/>
    </source>
</evidence>
<dbReference type="InterPro" id="IPR050266">
    <property type="entry name" value="AB_hydrolase_sf"/>
</dbReference>
<keyword evidence="2" id="KW-0378">Hydrolase</keyword>
<dbReference type="InterPro" id="IPR000639">
    <property type="entry name" value="Epox_hydrolase-like"/>
</dbReference>
<dbReference type="PANTHER" id="PTHR43798:SF33">
    <property type="entry name" value="HYDROLASE, PUTATIVE (AFU_ORTHOLOGUE AFUA_2G14860)-RELATED"/>
    <property type="match status" value="1"/>
</dbReference>
<dbReference type="PANTHER" id="PTHR43798">
    <property type="entry name" value="MONOACYLGLYCEROL LIPASE"/>
    <property type="match status" value="1"/>
</dbReference>
<dbReference type="Gene3D" id="3.40.50.1820">
    <property type="entry name" value="alpha/beta hydrolase"/>
    <property type="match status" value="1"/>
</dbReference>
<evidence type="ECO:0000313" key="3">
    <source>
        <dbReference type="Proteomes" id="UP000321306"/>
    </source>
</evidence>
<sequence>MNTQFLKTDEGTLAFDDTGGHGKVVLCIPGMGDLRRQYRYLAADLVRAGHRVITLDIRGHGESSTGWSEYTAEAVTRDVFALLDHLKIEQASILGNSFAARSAIYAASQQPERIQSIVLLCPVVRNLPMPWYMDLIIKVAFAGPWNTSFWMMYWNSLFTSRKPADHQAYMANLRRNIAQKGQMDALKAYMQPSKTDAEALLGTLKTPALVVMGTKDPDFKDATQEAKTIAEKLHADLMLVDGAGHYPHTERPEEVSPRILDFLKQVK</sequence>
<dbReference type="RefSeq" id="WP_186816156.1">
    <property type="nucleotide sequence ID" value="NZ_BJXB01000021.1"/>
</dbReference>
<dbReference type="InterPro" id="IPR000073">
    <property type="entry name" value="AB_hydrolase_1"/>
</dbReference>
<dbReference type="PRINTS" id="PR00111">
    <property type="entry name" value="ABHYDROLASE"/>
</dbReference>
<evidence type="ECO:0000259" key="1">
    <source>
        <dbReference type="Pfam" id="PF00561"/>
    </source>
</evidence>
<reference evidence="2 3" key="1">
    <citation type="submission" date="2019-07" db="EMBL/GenBank/DDBJ databases">
        <title>Whole genome shotgun sequence of Deinococcus cellulosilyticus NBRC 106333.</title>
        <authorList>
            <person name="Hosoyama A."/>
            <person name="Uohara A."/>
            <person name="Ohji S."/>
            <person name="Ichikawa N."/>
        </authorList>
    </citation>
    <scope>NUCLEOTIDE SEQUENCE [LARGE SCALE GENOMIC DNA]</scope>
    <source>
        <strain evidence="2 3">NBRC 106333</strain>
    </source>
</reference>
<dbReference type="Pfam" id="PF00561">
    <property type="entry name" value="Abhydrolase_1"/>
    <property type="match status" value="1"/>
</dbReference>